<sequence length="169" mass="19432">MSIQLLKEASCPSTRVNIPPRIQPFLRVHFEYLRYSFLCDETNDSLLFLWYSCGKSQGQANRRRIAFSIATGGTLTADQFDSRSTWRRCPLHVLVGDELVQKQVSLPITLHSKFSFHDYAAAASFIPPHQLRLRSFLFHDQLEFTRDGHKWLLDLRSGIVQAGTDGYNQ</sequence>
<proteinExistence type="predicted"/>
<dbReference type="EMBL" id="JABXXO010000004">
    <property type="protein sequence ID" value="KAF7778944.1"/>
    <property type="molecule type" value="Genomic_DNA"/>
</dbReference>
<evidence type="ECO:0000313" key="2">
    <source>
        <dbReference type="Proteomes" id="UP000629468"/>
    </source>
</evidence>
<gene>
    <name evidence="1" type="ORF">Agabi119p4_3289</name>
</gene>
<comment type="caution">
    <text evidence="1">The sequence shown here is derived from an EMBL/GenBank/DDBJ whole genome shotgun (WGS) entry which is preliminary data.</text>
</comment>
<organism evidence="1 2">
    <name type="scientific">Agaricus bisporus var. burnettii</name>
    <dbReference type="NCBI Taxonomy" id="192524"/>
    <lineage>
        <taxon>Eukaryota</taxon>
        <taxon>Fungi</taxon>
        <taxon>Dikarya</taxon>
        <taxon>Basidiomycota</taxon>
        <taxon>Agaricomycotina</taxon>
        <taxon>Agaricomycetes</taxon>
        <taxon>Agaricomycetidae</taxon>
        <taxon>Agaricales</taxon>
        <taxon>Agaricineae</taxon>
        <taxon>Agaricaceae</taxon>
        <taxon>Agaricus</taxon>
    </lineage>
</organism>
<dbReference type="Proteomes" id="UP000629468">
    <property type="component" value="Unassembled WGS sequence"/>
</dbReference>
<dbReference type="AlphaFoldDB" id="A0A8H7KJ54"/>
<name>A0A8H7KJ54_AGABI</name>
<reference evidence="1 2" key="1">
    <citation type="journal article" name="Sci. Rep.">
        <title>Telomere-to-telomere assembled and centromere annotated genomes of the two main subspecies of the button mushroom Agaricus bisporus reveal especially polymorphic chromosome ends.</title>
        <authorList>
            <person name="Sonnenberg A.S.M."/>
            <person name="Sedaghat-Telgerd N."/>
            <person name="Lavrijssen B."/>
            <person name="Ohm R.A."/>
            <person name="Hendrickx P.M."/>
            <person name="Scholtmeijer K."/>
            <person name="Baars J.J.P."/>
            <person name="van Peer A."/>
        </authorList>
    </citation>
    <scope>NUCLEOTIDE SEQUENCE [LARGE SCALE GENOMIC DNA]</scope>
    <source>
        <strain evidence="1 2">H119_p4</strain>
    </source>
</reference>
<evidence type="ECO:0000313" key="1">
    <source>
        <dbReference type="EMBL" id="KAF7778944.1"/>
    </source>
</evidence>
<accession>A0A8H7KJ54</accession>
<protein>
    <submittedName>
        <fullName evidence="1">Uncharacterized protein</fullName>
    </submittedName>
</protein>